<protein>
    <recommendedName>
        <fullName evidence="5">F5/8 type C domain-containing protein</fullName>
    </recommendedName>
</protein>
<keyword evidence="4" id="KW-1185">Reference proteome</keyword>
<dbReference type="EMBL" id="JH992975">
    <property type="protein sequence ID" value="EKX51567.1"/>
    <property type="molecule type" value="Genomic_DNA"/>
</dbReference>
<reference evidence="2 4" key="1">
    <citation type="journal article" date="2012" name="Nature">
        <title>Algal genomes reveal evolutionary mosaicism and the fate of nucleomorphs.</title>
        <authorList>
            <consortium name="DOE Joint Genome Institute"/>
            <person name="Curtis B.A."/>
            <person name="Tanifuji G."/>
            <person name="Burki F."/>
            <person name="Gruber A."/>
            <person name="Irimia M."/>
            <person name="Maruyama S."/>
            <person name="Arias M.C."/>
            <person name="Ball S.G."/>
            <person name="Gile G.H."/>
            <person name="Hirakawa Y."/>
            <person name="Hopkins J.F."/>
            <person name="Kuo A."/>
            <person name="Rensing S.A."/>
            <person name="Schmutz J."/>
            <person name="Symeonidi A."/>
            <person name="Elias M."/>
            <person name="Eveleigh R.J."/>
            <person name="Herman E.K."/>
            <person name="Klute M.J."/>
            <person name="Nakayama T."/>
            <person name="Obornik M."/>
            <person name="Reyes-Prieto A."/>
            <person name="Armbrust E.V."/>
            <person name="Aves S.J."/>
            <person name="Beiko R.G."/>
            <person name="Coutinho P."/>
            <person name="Dacks J.B."/>
            <person name="Durnford D.G."/>
            <person name="Fast N.M."/>
            <person name="Green B.R."/>
            <person name="Grisdale C.J."/>
            <person name="Hempel F."/>
            <person name="Henrissat B."/>
            <person name="Hoppner M.P."/>
            <person name="Ishida K."/>
            <person name="Kim E."/>
            <person name="Koreny L."/>
            <person name="Kroth P.G."/>
            <person name="Liu Y."/>
            <person name="Malik S.B."/>
            <person name="Maier U.G."/>
            <person name="McRose D."/>
            <person name="Mock T."/>
            <person name="Neilson J.A."/>
            <person name="Onodera N.T."/>
            <person name="Poole A.M."/>
            <person name="Pritham E.J."/>
            <person name="Richards T.A."/>
            <person name="Rocap G."/>
            <person name="Roy S.W."/>
            <person name="Sarai C."/>
            <person name="Schaack S."/>
            <person name="Shirato S."/>
            <person name="Slamovits C.H."/>
            <person name="Spencer D.F."/>
            <person name="Suzuki S."/>
            <person name="Worden A.Z."/>
            <person name="Zauner S."/>
            <person name="Barry K."/>
            <person name="Bell C."/>
            <person name="Bharti A.K."/>
            <person name="Crow J.A."/>
            <person name="Grimwood J."/>
            <person name="Kramer R."/>
            <person name="Lindquist E."/>
            <person name="Lucas S."/>
            <person name="Salamov A."/>
            <person name="McFadden G.I."/>
            <person name="Lane C.E."/>
            <person name="Keeling P.J."/>
            <person name="Gray M.W."/>
            <person name="Grigoriev I.V."/>
            <person name="Archibald J.M."/>
        </authorList>
    </citation>
    <scope>NUCLEOTIDE SEQUENCE</scope>
    <source>
        <strain evidence="2 4">CCMP2712</strain>
    </source>
</reference>
<dbReference type="HOGENOM" id="CLU_334477_0_0_1"/>
<evidence type="ECO:0000313" key="4">
    <source>
        <dbReference type="Proteomes" id="UP000011087"/>
    </source>
</evidence>
<dbReference type="Proteomes" id="UP000011087">
    <property type="component" value="Unassembled WGS sequence"/>
</dbReference>
<dbReference type="AlphaFoldDB" id="L1JSZ5"/>
<reference evidence="4" key="2">
    <citation type="submission" date="2012-11" db="EMBL/GenBank/DDBJ databases">
        <authorList>
            <person name="Kuo A."/>
            <person name="Curtis B.A."/>
            <person name="Tanifuji G."/>
            <person name="Burki F."/>
            <person name="Gruber A."/>
            <person name="Irimia M."/>
            <person name="Maruyama S."/>
            <person name="Arias M.C."/>
            <person name="Ball S.G."/>
            <person name="Gile G.H."/>
            <person name="Hirakawa Y."/>
            <person name="Hopkins J.F."/>
            <person name="Rensing S.A."/>
            <person name="Schmutz J."/>
            <person name="Symeonidi A."/>
            <person name="Elias M."/>
            <person name="Eveleigh R.J."/>
            <person name="Herman E.K."/>
            <person name="Klute M.J."/>
            <person name="Nakayama T."/>
            <person name="Obornik M."/>
            <person name="Reyes-Prieto A."/>
            <person name="Armbrust E.V."/>
            <person name="Aves S.J."/>
            <person name="Beiko R.G."/>
            <person name="Coutinho P."/>
            <person name="Dacks J.B."/>
            <person name="Durnford D.G."/>
            <person name="Fast N.M."/>
            <person name="Green B.R."/>
            <person name="Grisdale C."/>
            <person name="Hempe F."/>
            <person name="Henrissat B."/>
            <person name="Hoppner M.P."/>
            <person name="Ishida K.-I."/>
            <person name="Kim E."/>
            <person name="Koreny L."/>
            <person name="Kroth P.G."/>
            <person name="Liu Y."/>
            <person name="Malik S.-B."/>
            <person name="Maier U.G."/>
            <person name="McRose D."/>
            <person name="Mock T."/>
            <person name="Neilson J.A."/>
            <person name="Onodera N.T."/>
            <person name="Poole A.M."/>
            <person name="Pritham E.J."/>
            <person name="Richards T.A."/>
            <person name="Rocap G."/>
            <person name="Roy S.W."/>
            <person name="Sarai C."/>
            <person name="Schaack S."/>
            <person name="Shirato S."/>
            <person name="Slamovits C.H."/>
            <person name="Spencer D.F."/>
            <person name="Suzuki S."/>
            <person name="Worden A.Z."/>
            <person name="Zauner S."/>
            <person name="Barry K."/>
            <person name="Bell C."/>
            <person name="Bharti A.K."/>
            <person name="Crow J.A."/>
            <person name="Grimwood J."/>
            <person name="Kramer R."/>
            <person name="Lindquist E."/>
            <person name="Lucas S."/>
            <person name="Salamov A."/>
            <person name="McFadden G.I."/>
            <person name="Lane C.E."/>
            <person name="Keeling P.J."/>
            <person name="Gray M.W."/>
            <person name="Grigoriev I.V."/>
            <person name="Archibald J.M."/>
        </authorList>
    </citation>
    <scope>NUCLEOTIDE SEQUENCE</scope>
    <source>
        <strain evidence="4">CCMP2712</strain>
    </source>
</reference>
<name>L1JSZ5_GUITC</name>
<evidence type="ECO:0008006" key="5">
    <source>
        <dbReference type="Google" id="ProtNLM"/>
    </source>
</evidence>
<evidence type="ECO:0000313" key="3">
    <source>
        <dbReference type="EnsemblProtists" id="EKX51567"/>
    </source>
</evidence>
<evidence type="ECO:0000256" key="1">
    <source>
        <dbReference type="SAM" id="SignalP"/>
    </source>
</evidence>
<keyword evidence="1" id="KW-0732">Signal</keyword>
<dbReference type="KEGG" id="gtt:GUITHDRAFT_102830"/>
<dbReference type="PaxDb" id="55529-EKX51567"/>
<gene>
    <name evidence="2" type="ORF">GUITHDRAFT_102830</name>
</gene>
<evidence type="ECO:0000313" key="2">
    <source>
        <dbReference type="EMBL" id="EKX51567.1"/>
    </source>
</evidence>
<sequence>MVRRKLTIVVLACCLLVLPAPCVGSETEEECSKVYMDTVEDEASGLPTFATAMPSFLLDVTRCVAGDEHHGVNEALASRGSLAISGFEQRGYEAVQAIDGVSGASDNGWAYLGRLDEAWLMVKFPMATVTSKMNLCSGYERVDHHITRFILLFTNMTFDNVEEARGSDPLLAGSPWYVIPGLRGIGESVKVQEDGYTVKVKGGTSELVLTYPRLEATMFYVKIEESDTADTENAVVNEIEFLLEEELFSWTTCTMEVYLDNELLVNHSRTISLLPLHRGETAGESPTDRVLRVSLPNINGVHELRVQLGVPLEHVHFLVYDKLNQALQTYVAFPYPNFVFGRDMQPFVTVGASGRQCIGDAPLDNSTGFCWHQPHQTYYVNLDIMPLAFSGEADCAAWLWRAGHRICTKTCTRASSEGGHEYCCDLKHYAVKMRQGRYVGLSCLPDGEYVLFVHFYDYLQQFDSVHEVKITIDRSDIGRWYHRALASNASYLDVIDDSHVLREQNGSFEFHLHKSEVGGTSGSTLLYALVIPDVDVLLAKEREKLAIEIDGIASSCKLDSFRKSRPESQYECFLLDVVPDEYQDKIEINLLQFAATYRRVLAWCLHFRAFMAREFLESSFAGRTLSAALMTLPLTMDKSCLEVSPQRISVNLGEFSWSSASHSQLGARHAPDVKIHEEILKMVGWSDEQEAMTNVLIFGHLFRPNRLFKSLILSKRLELGISGVTVGIQLYQVARVSEEAFNVFCRQVTDLVRHYQAQTVILLSEDTTIPRIRSIASFVQAMETKSVLLQFNGIVETGDEASNDLQIISLFLFLESSQYILACCNEMSRLLLELVISNAKHRKMNVSLYDFNNL</sequence>
<feature type="signal peptide" evidence="1">
    <location>
        <begin position="1"/>
        <end position="24"/>
    </location>
</feature>
<accession>L1JSZ5</accession>
<dbReference type="RefSeq" id="XP_005838547.1">
    <property type="nucleotide sequence ID" value="XM_005838490.1"/>
</dbReference>
<feature type="chain" id="PRO_5008771740" description="F5/8 type C domain-containing protein" evidence="1">
    <location>
        <begin position="25"/>
        <end position="854"/>
    </location>
</feature>
<dbReference type="GeneID" id="17308251"/>
<proteinExistence type="predicted"/>
<reference evidence="3" key="3">
    <citation type="submission" date="2015-06" db="UniProtKB">
        <authorList>
            <consortium name="EnsemblProtists"/>
        </authorList>
    </citation>
    <scope>IDENTIFICATION</scope>
</reference>
<organism evidence="2">
    <name type="scientific">Guillardia theta (strain CCMP2712)</name>
    <name type="common">Cryptophyte</name>
    <dbReference type="NCBI Taxonomy" id="905079"/>
    <lineage>
        <taxon>Eukaryota</taxon>
        <taxon>Cryptophyceae</taxon>
        <taxon>Pyrenomonadales</taxon>
        <taxon>Geminigeraceae</taxon>
        <taxon>Guillardia</taxon>
    </lineage>
</organism>
<dbReference type="EnsemblProtists" id="EKX51567">
    <property type="protein sequence ID" value="EKX51567"/>
    <property type="gene ID" value="GUITHDRAFT_102830"/>
</dbReference>